<keyword evidence="1" id="KW-0121">Carboxypeptidase</keyword>
<evidence type="ECO:0000256" key="2">
    <source>
        <dbReference type="ARBA" id="ARBA00022670"/>
    </source>
</evidence>
<accession>A0A2M7R7W6</accession>
<keyword evidence="4" id="KW-0808">Transferase</keyword>
<dbReference type="InterPro" id="IPR001264">
    <property type="entry name" value="Glyco_trans_51"/>
</dbReference>
<evidence type="ECO:0000259" key="10">
    <source>
        <dbReference type="Pfam" id="PF00912"/>
    </source>
</evidence>
<dbReference type="Gene3D" id="1.10.3810.10">
    <property type="entry name" value="Biosynthetic peptidoglycan transglycosylase-like"/>
    <property type="match status" value="1"/>
</dbReference>
<organism evidence="11 12">
    <name type="scientific">Candidatus Nealsonbacteria bacterium CG_4_10_14_0_8_um_filter_35_10</name>
    <dbReference type="NCBI Taxonomy" id="1974683"/>
    <lineage>
        <taxon>Bacteria</taxon>
        <taxon>Candidatus Nealsoniibacteriota</taxon>
    </lineage>
</organism>
<keyword evidence="5" id="KW-0378">Hydrolase</keyword>
<dbReference type="InterPro" id="IPR050396">
    <property type="entry name" value="Glycosyltr_51/Transpeptidase"/>
</dbReference>
<feature type="domain" description="Penicillin-binding protein transpeptidase" evidence="9">
    <location>
        <begin position="302"/>
        <end position="531"/>
    </location>
</feature>
<dbReference type="EMBL" id="PFLX01000026">
    <property type="protein sequence ID" value="PIY90901.1"/>
    <property type="molecule type" value="Genomic_DNA"/>
</dbReference>
<dbReference type="PANTHER" id="PTHR32282">
    <property type="entry name" value="BINDING PROTEIN TRANSPEPTIDASE, PUTATIVE-RELATED"/>
    <property type="match status" value="1"/>
</dbReference>
<dbReference type="SUPFAM" id="SSF56601">
    <property type="entry name" value="beta-lactamase/transpeptidase-like"/>
    <property type="match status" value="1"/>
</dbReference>
<dbReference type="EC" id="2.4.99.28" evidence="7"/>
<evidence type="ECO:0000256" key="1">
    <source>
        <dbReference type="ARBA" id="ARBA00022645"/>
    </source>
</evidence>
<evidence type="ECO:0000256" key="7">
    <source>
        <dbReference type="ARBA" id="ARBA00044770"/>
    </source>
</evidence>
<dbReference type="GO" id="GO:0009252">
    <property type="term" value="P:peptidoglycan biosynthetic process"/>
    <property type="evidence" value="ECO:0007669"/>
    <property type="project" value="TreeGrafter"/>
</dbReference>
<keyword evidence="2" id="KW-0645">Protease</keyword>
<gene>
    <name evidence="11" type="ORF">COY72_01030</name>
</gene>
<evidence type="ECO:0000313" key="11">
    <source>
        <dbReference type="EMBL" id="PIY90901.1"/>
    </source>
</evidence>
<evidence type="ECO:0000259" key="9">
    <source>
        <dbReference type="Pfam" id="PF00905"/>
    </source>
</evidence>
<evidence type="ECO:0000313" key="12">
    <source>
        <dbReference type="Proteomes" id="UP000230055"/>
    </source>
</evidence>
<dbReference type="GO" id="GO:0030288">
    <property type="term" value="C:outer membrane-bounded periplasmic space"/>
    <property type="evidence" value="ECO:0007669"/>
    <property type="project" value="TreeGrafter"/>
</dbReference>
<keyword evidence="6" id="KW-0511">Multifunctional enzyme</keyword>
<evidence type="ECO:0000256" key="5">
    <source>
        <dbReference type="ARBA" id="ARBA00022801"/>
    </source>
</evidence>
<dbReference type="GO" id="GO:0004180">
    <property type="term" value="F:carboxypeptidase activity"/>
    <property type="evidence" value="ECO:0007669"/>
    <property type="project" value="UniProtKB-KW"/>
</dbReference>
<keyword evidence="3" id="KW-0328">Glycosyltransferase</keyword>
<dbReference type="InterPro" id="IPR036950">
    <property type="entry name" value="PBP_transglycosylase"/>
</dbReference>
<dbReference type="GO" id="GO:0006508">
    <property type="term" value="P:proteolysis"/>
    <property type="evidence" value="ECO:0007669"/>
    <property type="project" value="UniProtKB-KW"/>
</dbReference>
<evidence type="ECO:0000256" key="4">
    <source>
        <dbReference type="ARBA" id="ARBA00022679"/>
    </source>
</evidence>
<evidence type="ECO:0000256" key="6">
    <source>
        <dbReference type="ARBA" id="ARBA00023268"/>
    </source>
</evidence>
<dbReference type="AlphaFoldDB" id="A0A2M7R7W6"/>
<dbReference type="Pfam" id="PF00905">
    <property type="entry name" value="Transpeptidase"/>
    <property type="match status" value="1"/>
</dbReference>
<reference evidence="12" key="1">
    <citation type="submission" date="2017-09" db="EMBL/GenBank/DDBJ databases">
        <title>Depth-based differentiation of microbial function through sediment-hosted aquifers and enrichment of novel symbionts in the deep terrestrial subsurface.</title>
        <authorList>
            <person name="Probst A.J."/>
            <person name="Ladd B."/>
            <person name="Jarett J.K."/>
            <person name="Geller-Mcgrath D.E."/>
            <person name="Sieber C.M.K."/>
            <person name="Emerson J.B."/>
            <person name="Anantharaman K."/>
            <person name="Thomas B.C."/>
            <person name="Malmstrom R."/>
            <person name="Stieglmeier M."/>
            <person name="Klingl A."/>
            <person name="Woyke T."/>
            <person name="Ryan C.M."/>
            <person name="Banfield J.F."/>
        </authorList>
    </citation>
    <scope>NUCLEOTIDE SEQUENCE [LARGE SCALE GENOMIC DNA]</scope>
</reference>
<dbReference type="InterPro" id="IPR001460">
    <property type="entry name" value="PCN-bd_Tpept"/>
</dbReference>
<dbReference type="GO" id="GO:0008658">
    <property type="term" value="F:penicillin binding"/>
    <property type="evidence" value="ECO:0007669"/>
    <property type="project" value="InterPro"/>
</dbReference>
<dbReference type="InterPro" id="IPR023346">
    <property type="entry name" value="Lysozyme-like_dom_sf"/>
</dbReference>
<dbReference type="Proteomes" id="UP000230055">
    <property type="component" value="Unassembled WGS sequence"/>
</dbReference>
<sequence length="683" mass="78675">MPKFNFKNVSIIIFVLLICFFLIISSHSQKKLVEIYENQNSLVIKDREGETISVLPNKKGYRAQYINEIPPRLKELLVKKEDKYFYEHFGFNPISIFQVGLAKLGMGNRSGSSTITQQLVKILLGKEAERNLKNKILEFFYAISLEIFKNKGEILKMYANSIYFGNQVQGIEEASRFYFGVSPEFLTEVQILQLLATISSPTETNPGEFINKKIAVNLAEKLNLNSKELIMGDVSSVRENMENYLNEDLSFEIQPLIENLESNQLTIDKELTERLREIIQRNLEYLKFKNAKNSALIVIKLPENEILALIGSPNPKSLQEGYQINMLTKPRPIGSTIKPFIYLKAFEKGLRPYTLVDDREYKYITALGFPLYPKNFDYKYRGEVNLHYALSNSLNVPSLKVLEFVGLDDFYNFLEKDLEFKPVQDLNNYQLGIALGVLEMNLVDLAKYFTIFPNNGILRDLKIFLNQKIAEKVIARPEYIQLVNKILNDRKTGIEQFGLKSELNLFQENYALKTGTSRDFKDSWVIGFTPDFLVGVWVGNTENLPMDEISGQLGAGRIWSEAMELLLNSPYNKKTPFDFSLVKEYNYNDNVEFGLANDNFDESLEMLKKREEALILTPHEGDTFLLEDSQIILKSKENVKWFVNGDFIGQGEENIFVPRKEGSYQIEAEFNGLRETVNIWVNE</sequence>
<comment type="caution">
    <text evidence="11">The sequence shown here is derived from an EMBL/GenBank/DDBJ whole genome shotgun (WGS) entry which is preliminary data.</text>
</comment>
<name>A0A2M7R7W6_9BACT</name>
<dbReference type="Gene3D" id="3.40.710.10">
    <property type="entry name" value="DD-peptidase/beta-lactamase superfamily"/>
    <property type="match status" value="1"/>
</dbReference>
<dbReference type="InterPro" id="IPR012338">
    <property type="entry name" value="Beta-lactam/transpept-like"/>
</dbReference>
<dbReference type="PANTHER" id="PTHR32282:SF15">
    <property type="entry name" value="PENICILLIN-BINDING PROTEIN 1C"/>
    <property type="match status" value="1"/>
</dbReference>
<evidence type="ECO:0000256" key="3">
    <source>
        <dbReference type="ARBA" id="ARBA00022676"/>
    </source>
</evidence>
<comment type="catalytic activity">
    <reaction evidence="8">
        <text>[GlcNAc-(1-&gt;4)-Mur2Ac(oyl-L-Ala-gamma-D-Glu-L-Lys-D-Ala-D-Ala)](n)-di-trans,octa-cis-undecaprenyl diphosphate + beta-D-GlcNAc-(1-&gt;4)-Mur2Ac(oyl-L-Ala-gamma-D-Glu-L-Lys-D-Ala-D-Ala)-di-trans,octa-cis-undecaprenyl diphosphate = [GlcNAc-(1-&gt;4)-Mur2Ac(oyl-L-Ala-gamma-D-Glu-L-Lys-D-Ala-D-Ala)](n+1)-di-trans,octa-cis-undecaprenyl diphosphate + di-trans,octa-cis-undecaprenyl diphosphate + H(+)</text>
        <dbReference type="Rhea" id="RHEA:23708"/>
        <dbReference type="Rhea" id="RHEA-COMP:9602"/>
        <dbReference type="Rhea" id="RHEA-COMP:9603"/>
        <dbReference type="ChEBI" id="CHEBI:15378"/>
        <dbReference type="ChEBI" id="CHEBI:58405"/>
        <dbReference type="ChEBI" id="CHEBI:60033"/>
        <dbReference type="ChEBI" id="CHEBI:78435"/>
        <dbReference type="EC" id="2.4.99.28"/>
    </reaction>
</comment>
<feature type="domain" description="Glycosyl transferase family 51" evidence="10">
    <location>
        <begin position="59"/>
        <end position="208"/>
    </location>
</feature>
<dbReference type="GO" id="GO:0008955">
    <property type="term" value="F:peptidoglycan glycosyltransferase activity"/>
    <property type="evidence" value="ECO:0007669"/>
    <property type="project" value="UniProtKB-EC"/>
</dbReference>
<evidence type="ECO:0000256" key="8">
    <source>
        <dbReference type="ARBA" id="ARBA00049902"/>
    </source>
</evidence>
<dbReference type="SUPFAM" id="SSF53955">
    <property type="entry name" value="Lysozyme-like"/>
    <property type="match status" value="1"/>
</dbReference>
<dbReference type="Pfam" id="PF00912">
    <property type="entry name" value="Transgly"/>
    <property type="match status" value="1"/>
</dbReference>
<proteinExistence type="predicted"/>
<protein>
    <recommendedName>
        <fullName evidence="7">peptidoglycan glycosyltransferase</fullName>
        <ecNumber evidence="7">2.4.99.28</ecNumber>
    </recommendedName>
</protein>